<dbReference type="Pfam" id="PF21599">
    <property type="entry name" value="ZSWIM3_N"/>
    <property type="match status" value="1"/>
</dbReference>
<name>A0A9N9MXP9_9CUCU</name>
<accession>A0A9N9MXP9</accession>
<evidence type="ECO:0000259" key="1">
    <source>
        <dbReference type="Pfam" id="PF21599"/>
    </source>
</evidence>
<reference evidence="2" key="1">
    <citation type="submission" date="2022-01" db="EMBL/GenBank/DDBJ databases">
        <authorList>
            <person name="King R."/>
        </authorList>
    </citation>
    <scope>NUCLEOTIDE SEQUENCE</scope>
</reference>
<dbReference type="EMBL" id="OU892284">
    <property type="protein sequence ID" value="CAG9772760.1"/>
    <property type="molecule type" value="Genomic_DNA"/>
</dbReference>
<feature type="domain" description="ZSWIM3 N-terminal" evidence="1">
    <location>
        <begin position="13"/>
        <end position="122"/>
    </location>
</feature>
<evidence type="ECO:0000313" key="3">
    <source>
        <dbReference type="Proteomes" id="UP001152799"/>
    </source>
</evidence>
<gene>
    <name evidence="2" type="ORF">CEUTPL_LOCUS13165</name>
</gene>
<protein>
    <recommendedName>
        <fullName evidence="1">ZSWIM3 N-terminal domain-containing protein</fullName>
    </recommendedName>
</protein>
<proteinExistence type="predicted"/>
<organism evidence="2 3">
    <name type="scientific">Ceutorhynchus assimilis</name>
    <name type="common">cabbage seed weevil</name>
    <dbReference type="NCBI Taxonomy" id="467358"/>
    <lineage>
        <taxon>Eukaryota</taxon>
        <taxon>Metazoa</taxon>
        <taxon>Ecdysozoa</taxon>
        <taxon>Arthropoda</taxon>
        <taxon>Hexapoda</taxon>
        <taxon>Insecta</taxon>
        <taxon>Pterygota</taxon>
        <taxon>Neoptera</taxon>
        <taxon>Endopterygota</taxon>
        <taxon>Coleoptera</taxon>
        <taxon>Polyphaga</taxon>
        <taxon>Cucujiformia</taxon>
        <taxon>Curculionidae</taxon>
        <taxon>Ceutorhynchinae</taxon>
        <taxon>Ceutorhynchus</taxon>
    </lineage>
</organism>
<dbReference type="AlphaFoldDB" id="A0A9N9MXP9"/>
<dbReference type="Proteomes" id="UP001152799">
    <property type="component" value="Chromosome 8"/>
</dbReference>
<sequence>MSKDMEVVLDIAKGDKFKCFEEAKQKITESAQRKFVQFYKRESRTISGGAKKTKRYLNPDLKFYQVEWACVHGGRNYKCRSNGFRSSKTLRHEYPCPAHIRMKVSPEGEDFVIANVNNNHNHIVSESLFNMLPHRRKLPPEIKKETKSLLNMHVNRHSIKEEIEQKYNKQITMKDLANIHNEDKFRKRNLNQQTKYNLLSTKLKKAASLGAEAYGDNFDKVSSLFDDIIKMLQNKTYEFEFSYAVSDIAEDDLIEYNIPNDDTSDNTYVCSNINVASIETVPFEQDDNDTIMANNCTDFCTADTVFDNSINENDHVDTETFDCTENNTIECSNTVYDNNINISENCHMKTETDNNRIITINNRRVVQVLK</sequence>
<dbReference type="PANTHER" id="PTHR31569">
    <property type="entry name" value="SWIM-TYPE DOMAIN-CONTAINING PROTEIN"/>
    <property type="match status" value="1"/>
</dbReference>
<dbReference type="InterPro" id="IPR052579">
    <property type="entry name" value="Zinc_finger_SWIM"/>
</dbReference>
<keyword evidence="3" id="KW-1185">Reference proteome</keyword>
<dbReference type="InterPro" id="IPR048325">
    <property type="entry name" value="ZSWIM3_N"/>
</dbReference>
<evidence type="ECO:0000313" key="2">
    <source>
        <dbReference type="EMBL" id="CAG9772760.1"/>
    </source>
</evidence>
<dbReference type="OrthoDB" id="124789at2759"/>
<dbReference type="PANTHER" id="PTHR31569:SF4">
    <property type="entry name" value="SWIM-TYPE DOMAIN-CONTAINING PROTEIN"/>
    <property type="match status" value="1"/>
</dbReference>